<comment type="caution">
    <text evidence="2">The sequence shown here is derived from an EMBL/GenBank/DDBJ whole genome shotgun (WGS) entry which is preliminary data.</text>
</comment>
<evidence type="ECO:0000256" key="1">
    <source>
        <dbReference type="SAM" id="SignalP"/>
    </source>
</evidence>
<dbReference type="InterPro" id="IPR051200">
    <property type="entry name" value="Host-pathogen_enzymatic-act"/>
</dbReference>
<protein>
    <submittedName>
        <fullName evidence="2">YncE family protein</fullName>
    </submittedName>
</protein>
<dbReference type="PANTHER" id="PTHR47197:SF3">
    <property type="entry name" value="DIHYDRO-HEME D1 DEHYDROGENASE"/>
    <property type="match status" value="1"/>
</dbReference>
<sequence>MPRSIPALILLVASGFTCPALSADLLVGNKAADTVWRLSLDSGERVGAFPSGPAPHEIVVSPDGRRALVTHYGGTEPGRSVGVLDLETGKVATRIRLDGHARPHGIRWLPDGRAVVTAEATGSLLVLDVARGMVESAIEVGDGNGHMVEVSADGGVAYVSKIADGTVSRVDVATGEVTHVVESGAGAEGLAVHPASGDVWVGNREADTVTVHDADTLALRHTLESDGFPIRVVFTPDGRHALVTNARAATLGVFDVETRERVAEVRLAREGVAYRDTLLGRAALPIGVVADPAKPRVYVAISGADEIAVIDTATWTVVDHWPTGREPDALAIVP</sequence>
<organism evidence="2 3">
    <name type="scientific">Novilysobacter selenitireducens</name>
    <dbReference type="NCBI Taxonomy" id="2872639"/>
    <lineage>
        <taxon>Bacteria</taxon>
        <taxon>Pseudomonadati</taxon>
        <taxon>Pseudomonadota</taxon>
        <taxon>Gammaproteobacteria</taxon>
        <taxon>Lysobacterales</taxon>
        <taxon>Lysobacteraceae</taxon>
        <taxon>Novilysobacter</taxon>
    </lineage>
</organism>
<dbReference type="SUPFAM" id="SSF51004">
    <property type="entry name" value="C-terminal (heme d1) domain of cytochrome cd1-nitrite reductase"/>
    <property type="match status" value="1"/>
</dbReference>
<dbReference type="InterPro" id="IPR015943">
    <property type="entry name" value="WD40/YVTN_repeat-like_dom_sf"/>
</dbReference>
<accession>A0ABS7T489</accession>
<gene>
    <name evidence="2" type="ORF">K6753_04015</name>
</gene>
<dbReference type="InterPro" id="IPR011048">
    <property type="entry name" value="Haem_d1_sf"/>
</dbReference>
<evidence type="ECO:0000313" key="3">
    <source>
        <dbReference type="Proteomes" id="UP001430954"/>
    </source>
</evidence>
<dbReference type="InterPro" id="IPR019405">
    <property type="entry name" value="Lactonase_7-beta_prop"/>
</dbReference>
<dbReference type="Proteomes" id="UP001430954">
    <property type="component" value="Unassembled WGS sequence"/>
</dbReference>
<proteinExistence type="predicted"/>
<keyword evidence="3" id="KW-1185">Reference proteome</keyword>
<dbReference type="EMBL" id="JAINZW010000002">
    <property type="protein sequence ID" value="MBZ4038692.1"/>
    <property type="molecule type" value="Genomic_DNA"/>
</dbReference>
<dbReference type="PANTHER" id="PTHR47197">
    <property type="entry name" value="PROTEIN NIRF"/>
    <property type="match status" value="1"/>
</dbReference>
<reference evidence="2 3" key="1">
    <citation type="submission" date="2021-09" db="EMBL/GenBank/DDBJ databases">
        <title>Lysobacter sp. 13A isolated from the river sediment.</title>
        <authorList>
            <person name="Liu H."/>
            <person name="Li S."/>
            <person name="Mao S."/>
        </authorList>
    </citation>
    <scope>NUCLEOTIDE SEQUENCE [LARGE SCALE GENOMIC DNA]</scope>
    <source>
        <strain evidence="2 3">13A</strain>
    </source>
</reference>
<dbReference type="Pfam" id="PF10282">
    <property type="entry name" value="Lactonase"/>
    <property type="match status" value="1"/>
</dbReference>
<feature type="signal peptide" evidence="1">
    <location>
        <begin position="1"/>
        <end position="22"/>
    </location>
</feature>
<keyword evidence="1" id="KW-0732">Signal</keyword>
<name>A0ABS7T489_9GAMM</name>
<evidence type="ECO:0000313" key="2">
    <source>
        <dbReference type="EMBL" id="MBZ4038692.1"/>
    </source>
</evidence>
<dbReference type="RefSeq" id="WP_223674906.1">
    <property type="nucleotide sequence ID" value="NZ_JAINZW010000002.1"/>
</dbReference>
<feature type="chain" id="PRO_5046229927" evidence="1">
    <location>
        <begin position="23"/>
        <end position="334"/>
    </location>
</feature>
<dbReference type="Gene3D" id="2.130.10.10">
    <property type="entry name" value="YVTN repeat-like/Quinoprotein amine dehydrogenase"/>
    <property type="match status" value="2"/>
</dbReference>